<evidence type="ECO:0000313" key="1">
    <source>
        <dbReference type="EMBL" id="NYJ05700.1"/>
    </source>
</evidence>
<accession>A0A853CCU4</accession>
<dbReference type="RefSeq" id="WP_179716315.1">
    <property type="nucleotide sequence ID" value="NZ_JACBZT010000001.1"/>
</dbReference>
<gene>
    <name evidence="1" type="ORF">GGQ55_001978</name>
</gene>
<dbReference type="EMBL" id="JACBZT010000001">
    <property type="protein sequence ID" value="NYJ05700.1"/>
    <property type="molecule type" value="Genomic_DNA"/>
</dbReference>
<dbReference type="Proteomes" id="UP000541969">
    <property type="component" value="Unassembled WGS sequence"/>
</dbReference>
<proteinExistence type="predicted"/>
<protein>
    <submittedName>
        <fullName evidence="1">Uncharacterized protein</fullName>
    </submittedName>
</protein>
<sequence>MSATATLRPTEITDRALENRYFQRHLTSRFFRLADRLWLAEIEDAAALLELEDRLY</sequence>
<organism evidence="1 2">
    <name type="scientific">Petropleomorpha daqingensis</name>
    <dbReference type="NCBI Taxonomy" id="2026353"/>
    <lineage>
        <taxon>Bacteria</taxon>
        <taxon>Bacillati</taxon>
        <taxon>Actinomycetota</taxon>
        <taxon>Actinomycetes</taxon>
        <taxon>Geodermatophilales</taxon>
        <taxon>Geodermatophilaceae</taxon>
        <taxon>Petropleomorpha</taxon>
    </lineage>
</organism>
<dbReference type="AlphaFoldDB" id="A0A853CCU4"/>
<keyword evidence="2" id="KW-1185">Reference proteome</keyword>
<comment type="caution">
    <text evidence="1">The sequence shown here is derived from an EMBL/GenBank/DDBJ whole genome shotgun (WGS) entry which is preliminary data.</text>
</comment>
<reference evidence="1 2" key="1">
    <citation type="submission" date="2020-07" db="EMBL/GenBank/DDBJ databases">
        <title>Sequencing the genomes of 1000 actinobacteria strains.</title>
        <authorList>
            <person name="Klenk H.-P."/>
        </authorList>
    </citation>
    <scope>NUCLEOTIDE SEQUENCE [LARGE SCALE GENOMIC DNA]</scope>
    <source>
        <strain evidence="1 2">DSM 104001</strain>
    </source>
</reference>
<name>A0A853CCU4_9ACTN</name>
<evidence type="ECO:0000313" key="2">
    <source>
        <dbReference type="Proteomes" id="UP000541969"/>
    </source>
</evidence>